<evidence type="ECO:0000256" key="1">
    <source>
        <dbReference type="ARBA" id="ARBA00001946"/>
    </source>
</evidence>
<dbReference type="OrthoDB" id="9816040at2"/>
<dbReference type="AlphaFoldDB" id="A0A1U7DIY2"/>
<dbReference type="PROSITE" id="PS51462">
    <property type="entry name" value="NUDIX"/>
    <property type="match status" value="1"/>
</dbReference>
<dbReference type="PANTHER" id="PTHR43046">
    <property type="entry name" value="GDP-MANNOSE MANNOSYL HYDROLASE"/>
    <property type="match status" value="1"/>
</dbReference>
<dbReference type="GO" id="GO:0016787">
    <property type="term" value="F:hydrolase activity"/>
    <property type="evidence" value="ECO:0007669"/>
    <property type="project" value="UniProtKB-KW"/>
</dbReference>
<evidence type="ECO:0000313" key="4">
    <source>
        <dbReference type="EMBL" id="APX89843.1"/>
    </source>
</evidence>
<reference evidence="4 5" key="1">
    <citation type="submission" date="2017-01" db="EMBL/GenBank/DDBJ databases">
        <title>Genomic analysis of Xuhuaishuia manganoxidans DY6-4.</title>
        <authorList>
            <person name="Wang X."/>
        </authorList>
    </citation>
    <scope>NUCLEOTIDE SEQUENCE [LARGE SCALE GENOMIC DNA]</scope>
    <source>
        <strain evidence="4 5">DY6-4</strain>
    </source>
</reference>
<protein>
    <submittedName>
        <fullName evidence="4">NUDIX hydrolase</fullName>
    </submittedName>
</protein>
<dbReference type="PROSITE" id="PS00893">
    <property type="entry name" value="NUDIX_BOX"/>
    <property type="match status" value="1"/>
</dbReference>
<keyword evidence="2 4" id="KW-0378">Hydrolase</keyword>
<proteinExistence type="predicted"/>
<name>A0A1U7DIY2_9RHOB</name>
<dbReference type="RefSeq" id="WP_076979864.1">
    <property type="nucleotide sequence ID" value="NZ_CP019124.1"/>
</dbReference>
<keyword evidence="3" id="KW-0460">Magnesium</keyword>
<organism evidence="4 5">
    <name type="scientific">Brevirhabdus pacifica</name>
    <dbReference type="NCBI Taxonomy" id="1267768"/>
    <lineage>
        <taxon>Bacteria</taxon>
        <taxon>Pseudomonadati</taxon>
        <taxon>Pseudomonadota</taxon>
        <taxon>Alphaproteobacteria</taxon>
        <taxon>Rhodobacterales</taxon>
        <taxon>Paracoccaceae</taxon>
        <taxon>Brevirhabdus</taxon>
    </lineage>
</organism>
<comment type="cofactor">
    <cofactor evidence="1">
        <name>Mg(2+)</name>
        <dbReference type="ChEBI" id="CHEBI:18420"/>
    </cofactor>
</comment>
<dbReference type="Gene3D" id="3.90.79.10">
    <property type="entry name" value="Nucleoside Triphosphate Pyrophosphohydrolase"/>
    <property type="match status" value="1"/>
</dbReference>
<evidence type="ECO:0000313" key="5">
    <source>
        <dbReference type="Proteomes" id="UP000187266"/>
    </source>
</evidence>
<keyword evidence="5" id="KW-1185">Reference proteome</keyword>
<dbReference type="InterPro" id="IPR015797">
    <property type="entry name" value="NUDIX_hydrolase-like_dom_sf"/>
</dbReference>
<gene>
    <name evidence="4" type="ORF">BV394_09035</name>
</gene>
<accession>A0A2M9DB52</accession>
<dbReference type="PANTHER" id="PTHR43046:SF12">
    <property type="entry name" value="GDP-MANNOSE MANNOSYL HYDROLASE"/>
    <property type="match status" value="1"/>
</dbReference>
<accession>A0A1U7DIY2</accession>
<dbReference type="Pfam" id="PF00293">
    <property type="entry name" value="NUDIX"/>
    <property type="match status" value="1"/>
</dbReference>
<dbReference type="EMBL" id="CP019124">
    <property type="protein sequence ID" value="APX89843.1"/>
    <property type="molecule type" value="Genomic_DNA"/>
</dbReference>
<evidence type="ECO:0000256" key="3">
    <source>
        <dbReference type="ARBA" id="ARBA00022842"/>
    </source>
</evidence>
<dbReference type="SUPFAM" id="SSF55811">
    <property type="entry name" value="Nudix"/>
    <property type="match status" value="1"/>
</dbReference>
<dbReference type="Proteomes" id="UP000187266">
    <property type="component" value="Chromosome"/>
</dbReference>
<sequence length="146" mass="16961">MIRRYDEGIRNDQVYRCRPGIYAILWREGKVLLTLQMGETAEYQLPGGGIERGEQPLPALHREVVEETGWRMRLDHRLGTYRRFTYMPEYGYWAEKLCHIYLGRPTLRLGPPVEPHHHAGWFTPDDALERLANAGDRAFLAQLVAA</sequence>
<dbReference type="InterPro" id="IPR000086">
    <property type="entry name" value="NUDIX_hydrolase_dom"/>
</dbReference>
<dbReference type="InterPro" id="IPR020084">
    <property type="entry name" value="NUDIX_hydrolase_CS"/>
</dbReference>
<dbReference type="STRING" id="1267768.BV394_09035"/>
<evidence type="ECO:0000256" key="2">
    <source>
        <dbReference type="ARBA" id="ARBA00022801"/>
    </source>
</evidence>